<accession>A0A329Q054</accession>
<dbReference type="EMBL" id="QMHM01000009">
    <property type="protein sequence ID" value="RAV79140.1"/>
    <property type="molecule type" value="Genomic_DNA"/>
</dbReference>
<dbReference type="Gene3D" id="1.10.10.1400">
    <property type="entry name" value="Terminase, small subunit, N-terminal DNA-binding domain, HTH motif"/>
    <property type="match status" value="1"/>
</dbReference>
<protein>
    <submittedName>
        <fullName evidence="1">Terminase small subunit</fullName>
    </submittedName>
</protein>
<dbReference type="Proteomes" id="UP000251923">
    <property type="component" value="Unassembled WGS sequence"/>
</dbReference>
<dbReference type="AlphaFoldDB" id="A0A329Q054"/>
<dbReference type="GO" id="GO:0051276">
    <property type="term" value="P:chromosome organization"/>
    <property type="evidence" value="ECO:0007669"/>
    <property type="project" value="InterPro"/>
</dbReference>
<evidence type="ECO:0000313" key="2">
    <source>
        <dbReference type="Proteomes" id="UP000251923"/>
    </source>
</evidence>
<organism evidence="1 2">
    <name type="scientific">Aerococcus urinae</name>
    <dbReference type="NCBI Taxonomy" id="1376"/>
    <lineage>
        <taxon>Bacteria</taxon>
        <taxon>Bacillati</taxon>
        <taxon>Bacillota</taxon>
        <taxon>Bacilli</taxon>
        <taxon>Lactobacillales</taxon>
        <taxon>Aerococcaceae</taxon>
        <taxon>Aerococcus</taxon>
    </lineage>
</organism>
<dbReference type="InterPro" id="IPR005335">
    <property type="entry name" value="Terminase_ssu"/>
</dbReference>
<evidence type="ECO:0000313" key="1">
    <source>
        <dbReference type="EMBL" id="RAV79140.1"/>
    </source>
</evidence>
<dbReference type="Pfam" id="PF03592">
    <property type="entry name" value="Terminase_2"/>
    <property type="match status" value="1"/>
</dbReference>
<gene>
    <name evidence="1" type="ORF">DBT54_05850</name>
</gene>
<dbReference type="InterPro" id="IPR038713">
    <property type="entry name" value="Terminase_Gp1_N_sf"/>
</dbReference>
<sequence>MKISPEEKAMKEIEKLALDLMADWPSTRNQQKQFVLEYMKNGFSNATKAAIAAGYTKKNATKQASKMLVGGDKWRHIPPVVEKLKKVYEEKSAELSIASATEIKQFLTAIMRGEVTEPMAITNGEFKQELVDVMPNVTTRRQAAVDLGKSYGLWTDKSEVKMDALVQIVDDIDDD</sequence>
<proteinExistence type="predicted"/>
<dbReference type="RefSeq" id="WP_101560409.1">
    <property type="nucleotide sequence ID" value="NZ_JAMDYC010000002.1"/>
</dbReference>
<reference evidence="1 2" key="1">
    <citation type="submission" date="2018-04" db="EMBL/GenBank/DDBJ databases">
        <title>Aerococcus urinae genomes.</title>
        <authorList>
            <person name="Hilt E."/>
            <person name="Gilbert N.M."/>
            <person name="Thomas-White K."/>
            <person name="Putonti C."/>
            <person name="Lewis A.L."/>
            <person name="Visck K.L."/>
            <person name="Wolfe A.J."/>
        </authorList>
    </citation>
    <scope>NUCLEOTIDE SEQUENCE [LARGE SCALE GENOMIC DNA]</scope>
    <source>
        <strain evidence="1 2">UMB7480</strain>
    </source>
</reference>
<name>A0A329Q054_9LACT</name>
<comment type="caution">
    <text evidence="1">The sequence shown here is derived from an EMBL/GenBank/DDBJ whole genome shotgun (WGS) entry which is preliminary data.</text>
</comment>
<dbReference type="Gene3D" id="6.10.140.2160">
    <property type="match status" value="1"/>
</dbReference>